<reference evidence="1 2" key="1">
    <citation type="journal article" date="2024" name="Ann. Entomol. Soc. Am.">
        <title>Genomic analyses of the southern and eastern yellowjacket wasps (Hymenoptera: Vespidae) reveal evolutionary signatures of social life.</title>
        <authorList>
            <person name="Catto M.A."/>
            <person name="Caine P.B."/>
            <person name="Orr S.E."/>
            <person name="Hunt B.G."/>
            <person name="Goodisman M.A.D."/>
        </authorList>
    </citation>
    <scope>NUCLEOTIDE SEQUENCE [LARGE SCALE GENOMIC DNA]</scope>
    <source>
        <strain evidence="1">232</strain>
        <tissue evidence="1">Head and thorax</tissue>
    </source>
</reference>
<proteinExistence type="predicted"/>
<name>A0ABD2CQA5_VESMC</name>
<keyword evidence="2" id="KW-1185">Reference proteome</keyword>
<gene>
    <name evidence="1" type="ORF">V1477_005647</name>
</gene>
<feature type="non-terminal residue" evidence="1">
    <location>
        <position position="76"/>
    </location>
</feature>
<dbReference type="EMBL" id="JAYRBN010000037">
    <property type="protein sequence ID" value="KAL2747277.1"/>
    <property type="molecule type" value="Genomic_DNA"/>
</dbReference>
<accession>A0ABD2CQA5</accession>
<comment type="caution">
    <text evidence="1">The sequence shown here is derived from an EMBL/GenBank/DDBJ whole genome shotgun (WGS) entry which is preliminary data.</text>
</comment>
<evidence type="ECO:0000313" key="2">
    <source>
        <dbReference type="Proteomes" id="UP001607303"/>
    </source>
</evidence>
<evidence type="ECO:0000313" key="1">
    <source>
        <dbReference type="EMBL" id="KAL2747277.1"/>
    </source>
</evidence>
<dbReference type="Proteomes" id="UP001607303">
    <property type="component" value="Unassembled WGS sequence"/>
</dbReference>
<organism evidence="1 2">
    <name type="scientific">Vespula maculifrons</name>
    <name type="common">Eastern yellow jacket</name>
    <name type="synonym">Wasp</name>
    <dbReference type="NCBI Taxonomy" id="7453"/>
    <lineage>
        <taxon>Eukaryota</taxon>
        <taxon>Metazoa</taxon>
        <taxon>Ecdysozoa</taxon>
        <taxon>Arthropoda</taxon>
        <taxon>Hexapoda</taxon>
        <taxon>Insecta</taxon>
        <taxon>Pterygota</taxon>
        <taxon>Neoptera</taxon>
        <taxon>Endopterygota</taxon>
        <taxon>Hymenoptera</taxon>
        <taxon>Apocrita</taxon>
        <taxon>Aculeata</taxon>
        <taxon>Vespoidea</taxon>
        <taxon>Vespidae</taxon>
        <taxon>Vespinae</taxon>
        <taxon>Vespula</taxon>
    </lineage>
</organism>
<sequence length="76" mass="9047">MVAQNIKHKHDHKNNTIDKNDCLRQWANYSFKINTVLFHVLNDSPTLALNNLYIMKNMKKTFWSTSFCISEDLCYH</sequence>
<protein>
    <submittedName>
        <fullName evidence="1">Uncharacterized protein</fullName>
    </submittedName>
</protein>
<dbReference type="AlphaFoldDB" id="A0ABD2CQA5"/>